<evidence type="ECO:0000313" key="2">
    <source>
        <dbReference type="EMBL" id="GGG74804.1"/>
    </source>
</evidence>
<feature type="transmembrane region" description="Helical" evidence="1">
    <location>
        <begin position="45"/>
        <end position="61"/>
    </location>
</feature>
<proteinExistence type="predicted"/>
<dbReference type="EMBL" id="BMHY01000006">
    <property type="protein sequence ID" value="GGG74804.1"/>
    <property type="molecule type" value="Genomic_DNA"/>
</dbReference>
<keyword evidence="1" id="KW-0812">Transmembrane</keyword>
<protein>
    <recommendedName>
        <fullName evidence="4">YtpI-like protein</fullName>
    </recommendedName>
</protein>
<evidence type="ECO:0000313" key="3">
    <source>
        <dbReference type="Proteomes" id="UP000600247"/>
    </source>
</evidence>
<dbReference type="RefSeq" id="WP_188890371.1">
    <property type="nucleotide sequence ID" value="NZ_BMHY01000006.1"/>
</dbReference>
<keyword evidence="1" id="KW-0472">Membrane</keyword>
<comment type="caution">
    <text evidence="2">The sequence shown here is derived from an EMBL/GenBank/DDBJ whole genome shotgun (WGS) entry which is preliminary data.</text>
</comment>
<evidence type="ECO:0000256" key="1">
    <source>
        <dbReference type="SAM" id="Phobius"/>
    </source>
</evidence>
<evidence type="ECO:0008006" key="4">
    <source>
        <dbReference type="Google" id="ProtNLM"/>
    </source>
</evidence>
<accession>A0A917HCG7</accession>
<organism evidence="2 3">
    <name type="scientific">Paenibacillus radicis</name>
    <name type="common">ex Gao et al. 2016</name>
    <dbReference type="NCBI Taxonomy" id="1737354"/>
    <lineage>
        <taxon>Bacteria</taxon>
        <taxon>Bacillati</taxon>
        <taxon>Bacillota</taxon>
        <taxon>Bacilli</taxon>
        <taxon>Bacillales</taxon>
        <taxon>Paenibacillaceae</taxon>
        <taxon>Paenibacillus</taxon>
    </lineage>
</organism>
<feature type="transmembrane region" description="Helical" evidence="1">
    <location>
        <begin position="6"/>
        <end position="25"/>
    </location>
</feature>
<keyword evidence="3" id="KW-1185">Reference proteome</keyword>
<sequence>MNSIIQFVFAPCIIISLALTVLFSFRSRRSPDARARGLNASRMNMCMGVMLIFIAAVQLFLSNESTARIIIGSIFLVLGLFNLFAGLRNHSIFRTMQQ</sequence>
<gene>
    <name evidence="2" type="ORF">GCM10010918_33710</name>
</gene>
<reference evidence="2 3" key="1">
    <citation type="journal article" date="2014" name="Int. J. Syst. Evol. Microbiol.">
        <title>Complete genome sequence of Corynebacterium casei LMG S-19264T (=DSM 44701T), isolated from a smear-ripened cheese.</title>
        <authorList>
            <consortium name="US DOE Joint Genome Institute (JGI-PGF)"/>
            <person name="Walter F."/>
            <person name="Albersmeier A."/>
            <person name="Kalinowski J."/>
            <person name="Ruckert C."/>
        </authorList>
    </citation>
    <scope>NUCLEOTIDE SEQUENCE [LARGE SCALE GENOMIC DNA]</scope>
    <source>
        <strain evidence="2 3">CGMCC 1.15286</strain>
    </source>
</reference>
<keyword evidence="1" id="KW-1133">Transmembrane helix</keyword>
<dbReference type="Proteomes" id="UP000600247">
    <property type="component" value="Unassembled WGS sequence"/>
</dbReference>
<feature type="transmembrane region" description="Helical" evidence="1">
    <location>
        <begin position="67"/>
        <end position="87"/>
    </location>
</feature>
<dbReference type="AlphaFoldDB" id="A0A917HCG7"/>
<dbReference type="InterPro" id="IPR025618">
    <property type="entry name" value="YtpI"/>
</dbReference>
<name>A0A917HCG7_9BACL</name>
<dbReference type="Pfam" id="PF14007">
    <property type="entry name" value="YtpI"/>
    <property type="match status" value="1"/>
</dbReference>